<dbReference type="AlphaFoldDB" id="A0ABD5UUI4"/>
<name>A0ABD5UUI4_9EURY</name>
<dbReference type="Proteomes" id="UP001596296">
    <property type="component" value="Unassembled WGS sequence"/>
</dbReference>
<protein>
    <submittedName>
        <fullName evidence="2">PadR family transcriptional regulator</fullName>
    </submittedName>
</protein>
<accession>A0ABD5UUI4</accession>
<dbReference type="RefSeq" id="WP_379744535.1">
    <property type="nucleotide sequence ID" value="NZ_JBHSVN010000001.1"/>
</dbReference>
<dbReference type="Gene3D" id="1.10.10.10">
    <property type="entry name" value="Winged helix-like DNA-binding domain superfamily/Winged helix DNA-binding domain"/>
    <property type="match status" value="1"/>
</dbReference>
<dbReference type="InterPro" id="IPR036388">
    <property type="entry name" value="WH-like_DNA-bd_sf"/>
</dbReference>
<reference evidence="2 3" key="1">
    <citation type="journal article" date="2019" name="Int. J. Syst. Evol. Microbiol.">
        <title>The Global Catalogue of Microorganisms (GCM) 10K type strain sequencing project: providing services to taxonomists for standard genome sequencing and annotation.</title>
        <authorList>
            <consortium name="The Broad Institute Genomics Platform"/>
            <consortium name="The Broad Institute Genome Sequencing Center for Infectious Disease"/>
            <person name="Wu L."/>
            <person name="Ma J."/>
        </authorList>
    </citation>
    <scope>NUCLEOTIDE SEQUENCE [LARGE SCALE GENOMIC DNA]</scope>
    <source>
        <strain evidence="2 3">SKJ47</strain>
    </source>
</reference>
<dbReference type="SUPFAM" id="SSF46785">
    <property type="entry name" value="Winged helix' DNA-binding domain"/>
    <property type="match status" value="1"/>
</dbReference>
<feature type="compositionally biased region" description="Acidic residues" evidence="1">
    <location>
        <begin position="93"/>
        <end position="122"/>
    </location>
</feature>
<gene>
    <name evidence="2" type="ORF">ACFQE9_11460</name>
</gene>
<organism evidence="2 3">
    <name type="scientific">Halopenitus salinus</name>
    <dbReference type="NCBI Taxonomy" id="1198295"/>
    <lineage>
        <taxon>Archaea</taxon>
        <taxon>Methanobacteriati</taxon>
        <taxon>Methanobacteriota</taxon>
        <taxon>Stenosarchaea group</taxon>
        <taxon>Halobacteria</taxon>
        <taxon>Halobacteriales</taxon>
        <taxon>Haloferacaceae</taxon>
        <taxon>Halopenitus</taxon>
    </lineage>
</organism>
<evidence type="ECO:0000313" key="2">
    <source>
        <dbReference type="EMBL" id="MFC6893214.1"/>
    </source>
</evidence>
<dbReference type="InterPro" id="IPR036390">
    <property type="entry name" value="WH_DNA-bd_sf"/>
</dbReference>
<sequence length="122" mass="13447">MAKWLHSGRRRDVCVLLYEAGELRAQRLKNRLSTHYDERIDPGSFSAMLAALEDAGHVEAHTEGIADVYGLTDAGERALLDHYGWLAGNIENANDECDEGTDDANGERVDTEEDGAVDQESI</sequence>
<keyword evidence="3" id="KW-1185">Reference proteome</keyword>
<proteinExistence type="predicted"/>
<evidence type="ECO:0000256" key="1">
    <source>
        <dbReference type="SAM" id="MobiDB-lite"/>
    </source>
</evidence>
<dbReference type="EMBL" id="JBHSXL010000009">
    <property type="protein sequence ID" value="MFC6893214.1"/>
    <property type="molecule type" value="Genomic_DNA"/>
</dbReference>
<evidence type="ECO:0000313" key="3">
    <source>
        <dbReference type="Proteomes" id="UP001596296"/>
    </source>
</evidence>
<feature type="region of interest" description="Disordered" evidence="1">
    <location>
        <begin position="92"/>
        <end position="122"/>
    </location>
</feature>
<comment type="caution">
    <text evidence="2">The sequence shown here is derived from an EMBL/GenBank/DDBJ whole genome shotgun (WGS) entry which is preliminary data.</text>
</comment>